<evidence type="ECO:0000256" key="1">
    <source>
        <dbReference type="SAM" id="MobiDB-lite"/>
    </source>
</evidence>
<organism evidence="2 3">
    <name type="scientific">Puccinia coronata f. sp. avenae</name>
    <dbReference type="NCBI Taxonomy" id="200324"/>
    <lineage>
        <taxon>Eukaryota</taxon>
        <taxon>Fungi</taxon>
        <taxon>Dikarya</taxon>
        <taxon>Basidiomycota</taxon>
        <taxon>Pucciniomycotina</taxon>
        <taxon>Pucciniomycetes</taxon>
        <taxon>Pucciniales</taxon>
        <taxon>Pucciniaceae</taxon>
        <taxon>Puccinia</taxon>
    </lineage>
</organism>
<comment type="caution">
    <text evidence="2">The sequence shown here is derived from an EMBL/GenBank/DDBJ whole genome shotgun (WGS) entry which is preliminary data.</text>
</comment>
<proteinExistence type="predicted"/>
<evidence type="ECO:0000313" key="2">
    <source>
        <dbReference type="EMBL" id="PLW05428.1"/>
    </source>
</evidence>
<feature type="compositionally biased region" description="Basic and acidic residues" evidence="1">
    <location>
        <begin position="173"/>
        <end position="187"/>
    </location>
</feature>
<dbReference type="GO" id="GO:0008194">
    <property type="term" value="F:UDP-glycosyltransferase activity"/>
    <property type="evidence" value="ECO:0007669"/>
    <property type="project" value="TreeGrafter"/>
</dbReference>
<feature type="region of interest" description="Disordered" evidence="1">
    <location>
        <begin position="80"/>
        <end position="193"/>
    </location>
</feature>
<dbReference type="InterPro" id="IPR050426">
    <property type="entry name" value="Glycosyltransferase_28"/>
</dbReference>
<feature type="compositionally biased region" description="Polar residues" evidence="1">
    <location>
        <begin position="155"/>
        <end position="171"/>
    </location>
</feature>
<dbReference type="OrthoDB" id="10261837at2759"/>
<accession>A0A2N5RWS2</accession>
<keyword evidence="3" id="KW-1185">Reference proteome</keyword>
<feature type="compositionally biased region" description="Low complexity" evidence="1">
    <location>
        <begin position="139"/>
        <end position="154"/>
    </location>
</feature>
<dbReference type="EMBL" id="PGCJ01001440">
    <property type="protein sequence ID" value="PLW05428.1"/>
    <property type="molecule type" value="Genomic_DNA"/>
</dbReference>
<protein>
    <submittedName>
        <fullName evidence="2">Uncharacterized protein</fullName>
    </submittedName>
</protein>
<name>A0A2N5RWS2_9BASI</name>
<dbReference type="SUPFAM" id="SSF53756">
    <property type="entry name" value="UDP-Glycosyltransferase/glycogen phosphorylase"/>
    <property type="match status" value="1"/>
</dbReference>
<gene>
    <name evidence="2" type="ORF">PCANC_27177</name>
</gene>
<sequence>QPFWADRVTKLGAGMRVDTLTTQCLAEAFSKATGERIMKEKASLVGEKIRAEDGPTRAVNFIYQYLDFALERTQHRVARTSRKKRWVSATSAGPCTLPPRANSADSQHGDHPLDSPTMKKASLPPSHHDAEDAPREPTAAVSSSSSQPSPALLAGNSQSSPVAQGPSSASFPENRDEHEHNTVDRKKSFSTSNLIKIPATFSPGKSWSKLKKVFLHSKVIPNVG</sequence>
<dbReference type="PANTHER" id="PTHR48050">
    <property type="entry name" value="STEROL 3-BETA-GLUCOSYLTRANSFERASE"/>
    <property type="match status" value="1"/>
</dbReference>
<evidence type="ECO:0000313" key="3">
    <source>
        <dbReference type="Proteomes" id="UP000235388"/>
    </source>
</evidence>
<dbReference type="Proteomes" id="UP000235388">
    <property type="component" value="Unassembled WGS sequence"/>
</dbReference>
<dbReference type="PANTHER" id="PTHR48050:SF26">
    <property type="entry name" value="STEROL 3-BETA-GLUCOSYLTRANSFERASE"/>
    <property type="match status" value="1"/>
</dbReference>
<dbReference type="AlphaFoldDB" id="A0A2N5RWS2"/>
<feature type="compositionally biased region" description="Basic and acidic residues" evidence="1">
    <location>
        <begin position="126"/>
        <end position="135"/>
    </location>
</feature>
<dbReference type="STRING" id="200324.A0A2N5RWS2"/>
<feature type="non-terminal residue" evidence="2">
    <location>
        <position position="1"/>
    </location>
</feature>
<dbReference type="GO" id="GO:0016125">
    <property type="term" value="P:sterol metabolic process"/>
    <property type="evidence" value="ECO:0007669"/>
    <property type="project" value="TreeGrafter"/>
</dbReference>
<dbReference type="Gene3D" id="3.40.50.2000">
    <property type="entry name" value="Glycogen Phosphorylase B"/>
    <property type="match status" value="1"/>
</dbReference>
<reference evidence="2 3" key="1">
    <citation type="submission" date="2017-11" db="EMBL/GenBank/DDBJ databases">
        <title>De novo assembly and phasing of dikaryotic genomes from two isolates of Puccinia coronata f. sp. avenae, the causal agent of oat crown rust.</title>
        <authorList>
            <person name="Miller M.E."/>
            <person name="Zhang Y."/>
            <person name="Omidvar V."/>
            <person name="Sperschneider J."/>
            <person name="Schwessinger B."/>
            <person name="Raley C."/>
            <person name="Palmer J.M."/>
            <person name="Garnica D."/>
            <person name="Upadhyaya N."/>
            <person name="Rathjen J."/>
            <person name="Taylor J.M."/>
            <person name="Park R.F."/>
            <person name="Dodds P.N."/>
            <person name="Hirsch C.D."/>
            <person name="Kianian S.F."/>
            <person name="Figueroa M."/>
        </authorList>
    </citation>
    <scope>NUCLEOTIDE SEQUENCE [LARGE SCALE GENOMIC DNA]</scope>
    <source>
        <strain evidence="2">12NC29</strain>
    </source>
</reference>